<name>A0A1A9VSR0_GLOAU</name>
<organism evidence="4 5">
    <name type="scientific">Glossina austeni</name>
    <name type="common">Savannah tsetse fly</name>
    <dbReference type="NCBI Taxonomy" id="7395"/>
    <lineage>
        <taxon>Eukaryota</taxon>
        <taxon>Metazoa</taxon>
        <taxon>Ecdysozoa</taxon>
        <taxon>Arthropoda</taxon>
        <taxon>Hexapoda</taxon>
        <taxon>Insecta</taxon>
        <taxon>Pterygota</taxon>
        <taxon>Neoptera</taxon>
        <taxon>Endopterygota</taxon>
        <taxon>Diptera</taxon>
        <taxon>Brachycera</taxon>
        <taxon>Muscomorpha</taxon>
        <taxon>Hippoboscoidea</taxon>
        <taxon>Glossinidae</taxon>
        <taxon>Glossina</taxon>
    </lineage>
</organism>
<proteinExistence type="predicted"/>
<dbReference type="VEuPathDB" id="VectorBase:GAUT046219"/>
<evidence type="ECO:0008006" key="6">
    <source>
        <dbReference type="Google" id="ProtNLM"/>
    </source>
</evidence>
<feature type="domain" description="SGS" evidence="2">
    <location>
        <begin position="158"/>
        <end position="249"/>
    </location>
</feature>
<dbReference type="PROSITE" id="PS51048">
    <property type="entry name" value="SGS"/>
    <property type="match status" value="1"/>
</dbReference>
<dbReference type="Pfam" id="PF04969">
    <property type="entry name" value="CS"/>
    <property type="match status" value="1"/>
</dbReference>
<dbReference type="PROSITE" id="PS51203">
    <property type="entry name" value="CS"/>
    <property type="match status" value="1"/>
</dbReference>
<accession>A0A1A9VSR0</accession>
<dbReference type="STRING" id="7395.A0A1A9VSR0"/>
<keyword evidence="5" id="KW-1185">Reference proteome</keyword>
<dbReference type="GO" id="GO:0051087">
    <property type="term" value="F:protein-folding chaperone binding"/>
    <property type="evidence" value="ECO:0007669"/>
    <property type="project" value="InterPro"/>
</dbReference>
<sequence>MQDLKTFKIKRSFDSELTNACDQSIEPQKVELNYLNQDPRGKRATAITAFTLSLKEKIKRTIFTKMSVRHDWYQSDAKVVVTVLLKNAKEKNYKVTIEPQHFNMTADGYELDLRLYAPINVERSSYKDYPSKVEITLAKQEGIRWESLETKAVTVAPALIAPPPIHKKNWDSLAKEVEKKEEEEAQSEEALQRLFKKIYSSSSPEVQKAMNKSFSESGGTVLSTNWNEVSKQQVEVKPPEGTEFKKWDEV</sequence>
<evidence type="ECO:0000256" key="1">
    <source>
        <dbReference type="SAM" id="MobiDB-lite"/>
    </source>
</evidence>
<dbReference type="InterPro" id="IPR008978">
    <property type="entry name" value="HSP20-like_chaperone"/>
</dbReference>
<dbReference type="InterPro" id="IPR007052">
    <property type="entry name" value="CS_dom"/>
</dbReference>
<feature type="compositionally biased region" description="Basic and acidic residues" evidence="1">
    <location>
        <begin position="237"/>
        <end position="250"/>
    </location>
</feature>
<dbReference type="Pfam" id="PF05002">
    <property type="entry name" value="SGS"/>
    <property type="match status" value="1"/>
</dbReference>
<dbReference type="CDD" id="cd06466">
    <property type="entry name" value="p23_CS_SGT1_like"/>
    <property type="match status" value="1"/>
</dbReference>
<evidence type="ECO:0000259" key="3">
    <source>
        <dbReference type="PROSITE" id="PS51203"/>
    </source>
</evidence>
<evidence type="ECO:0000313" key="5">
    <source>
        <dbReference type="Proteomes" id="UP000078200"/>
    </source>
</evidence>
<dbReference type="SUPFAM" id="SSF49764">
    <property type="entry name" value="HSP20-like chaperones"/>
    <property type="match status" value="1"/>
</dbReference>
<dbReference type="PANTHER" id="PTHR45862">
    <property type="entry name" value="PROTEIN SGT1 HOMOLOG"/>
    <property type="match status" value="1"/>
</dbReference>
<dbReference type="InterPro" id="IPR007699">
    <property type="entry name" value="SGS_dom"/>
</dbReference>
<feature type="region of interest" description="Disordered" evidence="1">
    <location>
        <begin position="231"/>
        <end position="250"/>
    </location>
</feature>
<dbReference type="Gene3D" id="2.60.40.790">
    <property type="match status" value="1"/>
</dbReference>
<evidence type="ECO:0000259" key="2">
    <source>
        <dbReference type="PROSITE" id="PS51048"/>
    </source>
</evidence>
<dbReference type="AlphaFoldDB" id="A0A1A9VSR0"/>
<dbReference type="InterPro" id="IPR044563">
    <property type="entry name" value="Sgt1-like"/>
</dbReference>
<dbReference type="Proteomes" id="UP000078200">
    <property type="component" value="Unassembled WGS sequence"/>
</dbReference>
<reference evidence="4" key="1">
    <citation type="submission" date="2020-05" db="UniProtKB">
        <authorList>
            <consortium name="EnsemblMetazoa"/>
        </authorList>
    </citation>
    <scope>IDENTIFICATION</scope>
    <source>
        <strain evidence="4">TTRI</strain>
    </source>
</reference>
<evidence type="ECO:0000313" key="4">
    <source>
        <dbReference type="EnsemblMetazoa" id="GAUT046219-PA"/>
    </source>
</evidence>
<dbReference type="EnsemblMetazoa" id="GAUT046219-RA">
    <property type="protein sequence ID" value="GAUT046219-PA"/>
    <property type="gene ID" value="GAUT046219"/>
</dbReference>
<feature type="domain" description="CS" evidence="3">
    <location>
        <begin position="65"/>
        <end position="149"/>
    </location>
</feature>
<protein>
    <recommendedName>
        <fullName evidence="6">Protein SGT1 homolog</fullName>
    </recommendedName>
</protein>